<keyword evidence="2" id="KW-0732">Signal</keyword>
<comment type="caution">
    <text evidence="3">The sequence shown here is derived from an EMBL/GenBank/DDBJ whole genome shotgun (WGS) entry which is preliminary data.</text>
</comment>
<keyword evidence="1" id="KW-1133">Transmembrane helix</keyword>
<evidence type="ECO:0000256" key="2">
    <source>
        <dbReference type="SAM" id="SignalP"/>
    </source>
</evidence>
<proteinExistence type="predicted"/>
<accession>A0AAV2PVD8</accession>
<gene>
    <name evidence="3" type="ORF">MNOR_LOCUS4817</name>
</gene>
<dbReference type="PROSITE" id="PS51257">
    <property type="entry name" value="PROKAR_LIPOPROTEIN"/>
    <property type="match status" value="1"/>
</dbReference>
<evidence type="ECO:0000256" key="1">
    <source>
        <dbReference type="SAM" id="Phobius"/>
    </source>
</evidence>
<feature type="signal peptide" evidence="2">
    <location>
        <begin position="1"/>
        <end position="16"/>
    </location>
</feature>
<keyword evidence="1" id="KW-0812">Transmembrane</keyword>
<protein>
    <submittedName>
        <fullName evidence="3">Uncharacterized protein</fullName>
    </submittedName>
</protein>
<feature type="non-terminal residue" evidence="3">
    <location>
        <position position="149"/>
    </location>
</feature>
<dbReference type="Proteomes" id="UP001497623">
    <property type="component" value="Unassembled WGS sequence"/>
</dbReference>
<dbReference type="AlphaFoldDB" id="A0AAV2PVD8"/>
<keyword evidence="1" id="KW-0472">Membrane</keyword>
<organism evidence="3 4">
    <name type="scientific">Meganyctiphanes norvegica</name>
    <name type="common">Northern krill</name>
    <name type="synonym">Thysanopoda norvegica</name>
    <dbReference type="NCBI Taxonomy" id="48144"/>
    <lineage>
        <taxon>Eukaryota</taxon>
        <taxon>Metazoa</taxon>
        <taxon>Ecdysozoa</taxon>
        <taxon>Arthropoda</taxon>
        <taxon>Crustacea</taxon>
        <taxon>Multicrustacea</taxon>
        <taxon>Malacostraca</taxon>
        <taxon>Eumalacostraca</taxon>
        <taxon>Eucarida</taxon>
        <taxon>Euphausiacea</taxon>
        <taxon>Euphausiidae</taxon>
        <taxon>Meganyctiphanes</taxon>
    </lineage>
</organism>
<reference evidence="3 4" key="1">
    <citation type="submission" date="2024-05" db="EMBL/GenBank/DDBJ databases">
        <authorList>
            <person name="Wallberg A."/>
        </authorList>
    </citation>
    <scope>NUCLEOTIDE SEQUENCE [LARGE SCALE GENOMIC DNA]</scope>
</reference>
<feature type="transmembrane region" description="Helical" evidence="1">
    <location>
        <begin position="121"/>
        <end position="139"/>
    </location>
</feature>
<feature type="transmembrane region" description="Helical" evidence="1">
    <location>
        <begin position="93"/>
        <end position="114"/>
    </location>
</feature>
<evidence type="ECO:0000313" key="3">
    <source>
        <dbReference type="EMBL" id="CAL4065489.1"/>
    </source>
</evidence>
<name>A0AAV2PVD8_MEGNR</name>
<sequence>MKYLVVIVFLMGFACGSKEDEEVGLQDIQDFDVELDNNDDFAASASPRQIPDLQIIIGNLISGLQNLNTTGGIGAIINQIIGPLTAAGGTTAALAPVVGIKAIVSVIVSTLALGLQGLVELANQIAAIVGLVLLIIFAADGGDVGSLLG</sequence>
<dbReference type="EMBL" id="CAXKWB010001792">
    <property type="protein sequence ID" value="CAL4065489.1"/>
    <property type="molecule type" value="Genomic_DNA"/>
</dbReference>
<keyword evidence="4" id="KW-1185">Reference proteome</keyword>
<evidence type="ECO:0000313" key="4">
    <source>
        <dbReference type="Proteomes" id="UP001497623"/>
    </source>
</evidence>
<feature type="chain" id="PRO_5044010724" evidence="2">
    <location>
        <begin position="17"/>
        <end position="149"/>
    </location>
</feature>